<dbReference type="InterPro" id="IPR000884">
    <property type="entry name" value="TSP1_rpt"/>
</dbReference>
<keyword evidence="2" id="KW-1133">Transmembrane helix</keyword>
<feature type="compositionally biased region" description="Polar residues" evidence="1">
    <location>
        <begin position="67"/>
        <end position="77"/>
    </location>
</feature>
<protein>
    <submittedName>
        <fullName evidence="3">Thrombospondin type 1 domain-containing protein</fullName>
    </submittedName>
</protein>
<feature type="compositionally biased region" description="Acidic residues" evidence="1">
    <location>
        <begin position="2339"/>
        <end position="2364"/>
    </location>
</feature>
<gene>
    <name evidence="3" type="ORF">BN1205_071430</name>
</gene>
<proteinExistence type="predicted"/>
<keyword evidence="2" id="KW-0812">Transmembrane</keyword>
<organism evidence="3">
    <name type="scientific">Toxoplasma gondii (strain ATCC 50861 / VEG)</name>
    <dbReference type="NCBI Taxonomy" id="432359"/>
    <lineage>
        <taxon>Eukaryota</taxon>
        <taxon>Sar</taxon>
        <taxon>Alveolata</taxon>
        <taxon>Apicomplexa</taxon>
        <taxon>Conoidasida</taxon>
        <taxon>Coccidia</taxon>
        <taxon>Eucoccidiorida</taxon>
        <taxon>Eimeriorina</taxon>
        <taxon>Sarcocystidae</taxon>
        <taxon>Toxoplasma</taxon>
    </lineage>
</organism>
<reference evidence="3" key="1">
    <citation type="journal article" date="2015" name="PLoS ONE">
        <title>Comprehensive Evaluation of Toxoplasma gondii VEG and Neospora caninum LIV Genomes with Tachyzoite Stage Transcriptome and Proteome Defines Novel Transcript Features.</title>
        <authorList>
            <person name="Ramaprasad A."/>
            <person name="Mourier T."/>
            <person name="Naeem R."/>
            <person name="Malas T.B."/>
            <person name="Moussa E."/>
            <person name="Panigrahi A."/>
            <person name="Vermont S.J."/>
            <person name="Otto T.D."/>
            <person name="Wastling J."/>
            <person name="Pain A."/>
        </authorList>
    </citation>
    <scope>NUCLEOTIDE SEQUENCE</scope>
    <source>
        <strain evidence="3">VEG</strain>
    </source>
</reference>
<feature type="transmembrane region" description="Helical" evidence="2">
    <location>
        <begin position="2250"/>
        <end position="2269"/>
    </location>
</feature>
<feature type="region of interest" description="Disordered" evidence="1">
    <location>
        <begin position="49"/>
        <end position="84"/>
    </location>
</feature>
<feature type="region of interest" description="Disordered" evidence="1">
    <location>
        <begin position="1211"/>
        <end position="1233"/>
    </location>
</feature>
<evidence type="ECO:0000256" key="2">
    <source>
        <dbReference type="SAM" id="Phobius"/>
    </source>
</evidence>
<accession>A0A0F7VC23</accession>
<evidence type="ECO:0000256" key="1">
    <source>
        <dbReference type="SAM" id="MobiDB-lite"/>
    </source>
</evidence>
<dbReference type="PROSITE" id="PS50092">
    <property type="entry name" value="TSP1"/>
    <property type="match status" value="2"/>
</dbReference>
<name>A0A0F7VC23_TOXGV</name>
<dbReference type="SMART" id="SM00209">
    <property type="entry name" value="TSP1"/>
    <property type="match status" value="2"/>
</dbReference>
<dbReference type="SUPFAM" id="SSF82895">
    <property type="entry name" value="TSP-1 type 1 repeat"/>
    <property type="match status" value="1"/>
</dbReference>
<dbReference type="EMBL" id="LN714502">
    <property type="protein sequence ID" value="CEL78179.1"/>
    <property type="molecule type" value="Genomic_DNA"/>
</dbReference>
<sequence>MGARAVWSAGSDAGRTWLLRAGPVCALLVLSLCSFLFLVCKSSAEARATTPVSEPREATTVRENSETKPLSQGQNAAANPARRSVSTSQALSFFDSMRPGPYKGRSSVYSNAGPDCYNLAATTLTVPKGLCTETCVLVWTDGKKQYASCKDRVTCFLRDYTSRQVQAAQAGIPRKLSAAISRECSFVSKSPHLPLDQFQHMFILSASDVEHHGSWDAASACTAGQRLDVAGALVGPKAVVAGTAAESVGCESINVTSHLKDICAEAIKNPTERCIIEPSVYSNIISKFSCNVKETPYLALYVTCIDVKVDDDVGCKVVTPASSQPDPGGCTCPSGTVQCSLDESRLYGDVMSGIAYGYTVHTKHNRGFKNGNVTAFQTPFCSGATVKVACKNAPDSASKKGEPATTAWLDRGPNCYKPTDSDNRQMCKFACLKLWNPADGALVNVNTPFDDFKDRIKSGRLTVMELTADGNAAIRSCDWAFMSLHLPRVVDPALSLPSQAPGFWACMFQQKEYASLLPSSMALTNFCPNSGTLQIVRAFLGCSYSLVDGNESQNCNYVDITKEVTKKCGSAWRSSKKGCTLGADELVAEADACETSCEGEWGIHLYYNCTPETPSASCSLHQATTGLDETENEYACGCPYLAEMCDLEQAETSTVWKDTVRGYTVAILKGNLTYGLNGGYKRYHTTTVSSDTCESTGSRVLCKPPPASIELSPPNQTPDCTTSFSTKTGASSSDDGLCVNECIIATQGECSKATNAWLCVVKKVSNCFIPNKAKSTCFIETEVGNYQAEFQSCSCPEASMPCTEEEVEATRYEWEPTFAPDNAYIVVAPNKVLGPTKTIQPDYGMAAEPGCGSSRYKRVFCRGTSGNTSVTRYDATADCENARSLDASVISDFECRYGCSTRIKKCKAIMTQNPDVHESEYACYTAQLNTIPKLRQCLVESKLVDPETGVGSMEAGFIVVTQEWTSVAFKKEIENPVVVTSLPATTNAVPVIQVKGVNSTGFKIRMKNDFCSVGFASPYTSVGWLASSQGTFLVSGAKSYVRVGTTLASLNQPTTIRHLPRMNSAAPLVFLQHEDSEGGSGNYIVASTVTASSASEATFKLTLVGSGQPSEPIVIGYMIFDEIRQEYCSLGCQLNGISMQTDYADSNERWTAESTDNVILAGQTVVYGSVVDPDGTSPVFVSKHDVAWSSGNEIRSEGGVILDWRYAVPGGKDEHARSHPSGAQTSDSKTSKNDIGESLMQVSENLSVPGARSGWYPAIDIIYNSKCTVGSVSRTNIFPAAGGRKNSVSRRLVALLYVSSGTSEISSSSFPPYGADCASAAGKKNYAAAECAAQCEATVEGCTDSDEDAWPCFFRQFPIDQKKKCYITAVASDLAATSTTTAPPVDKDERCVLVDMSEAAYSAERGWDPETMTCKCPNDAPACSAEQATYNLINHSSVALGQGAICAAATGTVSGIARHFKRSTLDLCGDLSKLSPLSWEQLPLPPYMADDVILDDEVIRSGHYLCTKSYHHVFCPSSLITTSTTTPEPKWDWPARQDCVPGEWTSWSKCSMDCYVGSGALPVKSRSRSVLVDRRGTGNVCVLEDHTLCKVGSEVPYCEDLCWITDWGDWSGCEQKVLQIGQAAVRARTKLRHIFMGTGGVCSSDHIQYDYSGCKSGMDSSGGREDDSAHSMVEQKSRVTDAGCKKSSGWSACSLPCQQPGANAVTQQFQLGLPETVTASTTSYCASRSRACVEKKPPCVLDVAPDCSLVKPRYDSPEEALYCHELCNNALTRCREQAALQFQTQWECIMAFINSSGVTGRCQIQKGAVSKTTLRPPVCFLSRTRQVDASKSLSFLTTDKTSGRGSCMCAVTNSVPCSPEEVALSFDDWAKQLGSTVCPFGQLGAFFNSPNSKGSADSFVYFGASDLGRVHCPISKSSDLGSRFPTFTEFESPESMNNFCENGLPFWQEKREPLVDCRQVIPKNASTTDCPGRCHKAVVNCMVSNDSLDNCINEALSAGDFAENCELQSSVKLGKGLMFCKRIRTDCEYSEWSEWSECSRTCRSGGDDEESVRVRGRKLLVAAEHGGSCDADIEDSHGGSLSDVQLCDWLPPCDALADTETYVIMPKPEPKLADWSATRTTTTTVIPDLQNENKILCTIVDMADFSKSHRGYDTETESCKCPYNARVCSRTEAVNSRDNWDELMQTVCESNGQGQILAQGMETFSCSDRVFRSFRGTLGQTPEAHCKSEDATYIFCEDGAIDNDLIFTEVMMSIITGVVMGIAVVYWAIQYSGDVQKVLGLAGRYVELTNLLHEVSQEPQAHEEEKAEEGEGPDEDAEPEAAVEGNSEFDCNPRAKEENGEESEQDASDSESGSDDDDDIVSEE</sequence>
<keyword evidence="2" id="KW-0472">Membrane</keyword>
<feature type="region of interest" description="Disordered" evidence="1">
    <location>
        <begin position="2295"/>
        <end position="2364"/>
    </location>
</feature>
<feature type="compositionally biased region" description="Basic and acidic residues" evidence="1">
    <location>
        <begin position="54"/>
        <end position="66"/>
    </location>
</feature>
<dbReference type="InterPro" id="IPR036383">
    <property type="entry name" value="TSP1_rpt_sf"/>
</dbReference>
<dbReference type="Gene3D" id="2.20.100.10">
    <property type="entry name" value="Thrombospondin type-1 (TSP1) repeat"/>
    <property type="match status" value="2"/>
</dbReference>
<feature type="compositionally biased region" description="Acidic residues" evidence="1">
    <location>
        <begin position="2306"/>
        <end position="2321"/>
    </location>
</feature>
<evidence type="ECO:0000313" key="3">
    <source>
        <dbReference type="EMBL" id="CEL78179.1"/>
    </source>
</evidence>